<dbReference type="Proteomes" id="UP000000547">
    <property type="component" value="Chromosome"/>
</dbReference>
<sequence length="290" mass="32275">MFAIRLSINIWSFISMTKSIIFMIFSIFSTTSFAVTKIPFFWESFESFGVTYEKGAMLIAVAGKKDKFLQLDTGATDSYAYGTEVSKTINFNSLNKTTQTHSFKAMPKMETDRVIGTLGTDYFKNQCLTVDFPNQMLIVDNCDDTNKLEISWLESYRFKTGHLMVKVNSGEQTFHNIVLDTGSSIFPLTLTKKNWLKVVSPEDAKNPPYKIKVSAWGKEIVLKGALPVQPICIGSSCSSKAIYIDQTPGLEGAGIEGIAGNALFYDSHMIIFNFKNDTVGTLKSISNKKA</sequence>
<keyword evidence="1" id="KW-0472">Membrane</keyword>
<evidence type="ECO:0000256" key="1">
    <source>
        <dbReference type="SAM" id="Phobius"/>
    </source>
</evidence>
<keyword evidence="1" id="KW-1133">Transmembrane helix</keyword>
<accession>Q47YE3</accession>
<gene>
    <name evidence="2" type="ordered locus">CPS_3503</name>
</gene>
<dbReference type="HOGENOM" id="CLU_958816_0_0_6"/>
<keyword evidence="1" id="KW-0812">Transmembrane</keyword>
<proteinExistence type="predicted"/>
<organism evidence="2 3">
    <name type="scientific">Colwellia psychrerythraea (strain 34H / ATCC BAA-681)</name>
    <name type="common">Vibrio psychroerythus</name>
    <dbReference type="NCBI Taxonomy" id="167879"/>
    <lineage>
        <taxon>Bacteria</taxon>
        <taxon>Pseudomonadati</taxon>
        <taxon>Pseudomonadota</taxon>
        <taxon>Gammaproteobacteria</taxon>
        <taxon>Alteromonadales</taxon>
        <taxon>Colwelliaceae</taxon>
        <taxon>Colwellia</taxon>
    </lineage>
</organism>
<protein>
    <recommendedName>
        <fullName evidence="4">Aspartyl protease</fullName>
    </recommendedName>
</protein>
<dbReference type="AlphaFoldDB" id="Q47YE3"/>
<feature type="transmembrane region" description="Helical" evidence="1">
    <location>
        <begin position="20"/>
        <end position="42"/>
    </location>
</feature>
<name>Q47YE3_COLP3</name>
<evidence type="ECO:0000313" key="3">
    <source>
        <dbReference type="Proteomes" id="UP000000547"/>
    </source>
</evidence>
<evidence type="ECO:0000313" key="2">
    <source>
        <dbReference type="EMBL" id="AAZ27939.1"/>
    </source>
</evidence>
<evidence type="ECO:0008006" key="4">
    <source>
        <dbReference type="Google" id="ProtNLM"/>
    </source>
</evidence>
<dbReference type="EMBL" id="CP000083">
    <property type="protein sequence ID" value="AAZ27939.1"/>
    <property type="molecule type" value="Genomic_DNA"/>
</dbReference>
<dbReference type="KEGG" id="cps:CPS_3503"/>
<dbReference type="STRING" id="167879.CPS_3503"/>
<reference evidence="2" key="1">
    <citation type="journal article" date="2005" name="Proc. Natl. Acad. Sci. U.S.A.">
        <title>The psychrophilic lifestyle as revealed by the genome sequence of Colwellia psychrerythraea 34H through genomic and proteomic analyses.</title>
        <authorList>
            <person name="Methe B.A."/>
            <person name="Nelson K.E."/>
            <person name="Deming J.W."/>
            <person name="Momen B."/>
            <person name="Melamud E."/>
            <person name="Zhang X."/>
            <person name="Moult J."/>
            <person name="Madupu R."/>
            <person name="Nelson W.C."/>
            <person name="Dodson R.J."/>
            <person name="Brinkac L.M."/>
            <person name="Daugherty S.C."/>
            <person name="Durkin A.S."/>
            <person name="DeBoy R.T."/>
            <person name="Kolonay J.F."/>
            <person name="Sullivan S.A."/>
            <person name="Zhou L."/>
            <person name="Davidsen T.M."/>
            <person name="Wu M."/>
            <person name="Huston A.L."/>
            <person name="Lewis M."/>
            <person name="Weaver B."/>
            <person name="Weidman J.F."/>
            <person name="Khouri H."/>
            <person name="Utterback T.R."/>
            <person name="Feldblyum T.V."/>
            <person name="Fraser C.M."/>
        </authorList>
    </citation>
    <scope>NUCLEOTIDE SEQUENCE [LARGE SCALE GENOMIC DNA]</scope>
    <source>
        <strain evidence="2">34H</strain>
    </source>
</reference>